<protein>
    <submittedName>
        <fullName evidence="5">AraC family transcriptional regulator</fullName>
    </submittedName>
</protein>
<dbReference type="InterPro" id="IPR011256">
    <property type="entry name" value="Reg_factor_effector_dom_sf"/>
</dbReference>
<dbReference type="Pfam" id="PF12833">
    <property type="entry name" value="HTH_18"/>
    <property type="match status" value="1"/>
</dbReference>
<comment type="caution">
    <text evidence="5">The sequence shown here is derived from an EMBL/GenBank/DDBJ whole genome shotgun (WGS) entry which is preliminary data.</text>
</comment>
<dbReference type="GO" id="GO:0003700">
    <property type="term" value="F:DNA-binding transcription factor activity"/>
    <property type="evidence" value="ECO:0007669"/>
    <property type="project" value="InterPro"/>
</dbReference>
<dbReference type="EMBL" id="JAHHGM010000003">
    <property type="protein sequence ID" value="MBT2988226.1"/>
    <property type="molecule type" value="Genomic_DNA"/>
</dbReference>
<feature type="region of interest" description="Disordered" evidence="3">
    <location>
        <begin position="105"/>
        <end position="126"/>
    </location>
</feature>
<sequence length="296" mass="33819">MKASTAESYRQRVIRVVEYIYDHLDADLNVHRLAEVAYMSPYHFHRIYRELAQETLNASIRRLRLHRAAGELIRSTKPIPRIAKEAAYGSPEAFSRAFAQQFGESPANYRNSRSERGGRNDGPFLAMLPPDNKEYSEMYTVEILETDPVKLIGYPHQGDYMEIGRAFERLAVYAASHQLFSESTRSIGLYYDDPKSVEVEKLNAFAGMTLAKETEVPRDDETLQVSEIPGGTCASLVFKGPYAELEKPYDWFFGEWLPQSGYEAADFPPFEEYLNDPKDTPPSELLTRINCLVYKS</sequence>
<dbReference type="PANTHER" id="PTHR40055">
    <property type="entry name" value="TRANSCRIPTIONAL REGULATOR YGIV-RELATED"/>
    <property type="match status" value="1"/>
</dbReference>
<evidence type="ECO:0000313" key="5">
    <source>
        <dbReference type="EMBL" id="MBT2988226.1"/>
    </source>
</evidence>
<reference evidence="5 6" key="1">
    <citation type="submission" date="2021-05" db="EMBL/GenBank/DDBJ databases">
        <title>Genetic and Functional Diversity in Clade A Lucinid endosymbionts from the Bahamas.</title>
        <authorList>
            <person name="Giani N.M."/>
            <person name="Engel A.S."/>
            <person name="Campbell B.J."/>
        </authorList>
    </citation>
    <scope>NUCLEOTIDE SEQUENCE [LARGE SCALE GENOMIC DNA]</scope>
    <source>
        <strain evidence="5">LUC16012Gg_MoonRockCtena</strain>
    </source>
</reference>
<dbReference type="PANTHER" id="PTHR40055:SF1">
    <property type="entry name" value="TRANSCRIPTIONAL REGULATOR YGIV-RELATED"/>
    <property type="match status" value="1"/>
</dbReference>
<dbReference type="Gene3D" id="1.10.10.60">
    <property type="entry name" value="Homeodomain-like"/>
    <property type="match status" value="1"/>
</dbReference>
<evidence type="ECO:0000313" key="6">
    <source>
        <dbReference type="Proteomes" id="UP000770889"/>
    </source>
</evidence>
<accession>A0A944M574</accession>
<dbReference type="InterPro" id="IPR010499">
    <property type="entry name" value="AraC_E-bd"/>
</dbReference>
<dbReference type="AlphaFoldDB" id="A0A944M574"/>
<keyword evidence="2" id="KW-0804">Transcription</keyword>
<evidence type="ECO:0000259" key="4">
    <source>
        <dbReference type="PROSITE" id="PS01124"/>
    </source>
</evidence>
<dbReference type="GO" id="GO:0043565">
    <property type="term" value="F:sequence-specific DNA binding"/>
    <property type="evidence" value="ECO:0007669"/>
    <property type="project" value="InterPro"/>
</dbReference>
<evidence type="ECO:0000256" key="2">
    <source>
        <dbReference type="ARBA" id="ARBA00023163"/>
    </source>
</evidence>
<dbReference type="SUPFAM" id="SSF55136">
    <property type="entry name" value="Probable bacterial effector-binding domain"/>
    <property type="match status" value="1"/>
</dbReference>
<keyword evidence="1" id="KW-0805">Transcription regulation</keyword>
<dbReference type="SUPFAM" id="SSF46689">
    <property type="entry name" value="Homeodomain-like"/>
    <property type="match status" value="2"/>
</dbReference>
<dbReference type="InterPro" id="IPR050908">
    <property type="entry name" value="SmbC-like"/>
</dbReference>
<dbReference type="Proteomes" id="UP000770889">
    <property type="component" value="Unassembled WGS sequence"/>
</dbReference>
<dbReference type="InterPro" id="IPR029442">
    <property type="entry name" value="GyrI-like"/>
</dbReference>
<dbReference type="SMART" id="SM00342">
    <property type="entry name" value="HTH_ARAC"/>
    <property type="match status" value="1"/>
</dbReference>
<dbReference type="Pfam" id="PF06445">
    <property type="entry name" value="GyrI-like"/>
    <property type="match status" value="1"/>
</dbReference>
<feature type="domain" description="HTH araC/xylS-type" evidence="4">
    <location>
        <begin position="14"/>
        <end position="112"/>
    </location>
</feature>
<organism evidence="5 6">
    <name type="scientific">Candidatus Thiodiazotropha taylori</name>
    <dbReference type="NCBI Taxonomy" id="2792791"/>
    <lineage>
        <taxon>Bacteria</taxon>
        <taxon>Pseudomonadati</taxon>
        <taxon>Pseudomonadota</taxon>
        <taxon>Gammaproteobacteria</taxon>
        <taxon>Chromatiales</taxon>
        <taxon>Sedimenticolaceae</taxon>
        <taxon>Candidatus Thiodiazotropha</taxon>
    </lineage>
</organism>
<name>A0A944M574_9GAMM</name>
<dbReference type="Gene3D" id="3.20.80.10">
    <property type="entry name" value="Regulatory factor, effector binding domain"/>
    <property type="match status" value="1"/>
</dbReference>
<gene>
    <name evidence="5" type="ORF">KME65_04620</name>
</gene>
<evidence type="ECO:0000256" key="3">
    <source>
        <dbReference type="SAM" id="MobiDB-lite"/>
    </source>
</evidence>
<dbReference type="SMART" id="SM00871">
    <property type="entry name" value="AraC_E_bind"/>
    <property type="match status" value="1"/>
</dbReference>
<dbReference type="PROSITE" id="PS01124">
    <property type="entry name" value="HTH_ARAC_FAMILY_2"/>
    <property type="match status" value="1"/>
</dbReference>
<dbReference type="InterPro" id="IPR009057">
    <property type="entry name" value="Homeodomain-like_sf"/>
</dbReference>
<proteinExistence type="predicted"/>
<evidence type="ECO:0000256" key="1">
    <source>
        <dbReference type="ARBA" id="ARBA00023015"/>
    </source>
</evidence>
<dbReference type="InterPro" id="IPR018060">
    <property type="entry name" value="HTH_AraC"/>
</dbReference>